<accession>A0ABW4YCA3</accession>
<dbReference type="SUPFAM" id="SSF109604">
    <property type="entry name" value="HD-domain/PDEase-like"/>
    <property type="match status" value="1"/>
</dbReference>
<dbReference type="InterPro" id="IPR003607">
    <property type="entry name" value="HD/PDEase_dom"/>
</dbReference>
<dbReference type="Pfam" id="PF13487">
    <property type="entry name" value="HD_5"/>
    <property type="match status" value="1"/>
</dbReference>
<dbReference type="RefSeq" id="WP_386028013.1">
    <property type="nucleotide sequence ID" value="NZ_JBHUHX010000047.1"/>
</dbReference>
<dbReference type="CDD" id="cd00077">
    <property type="entry name" value="HDc"/>
    <property type="match status" value="1"/>
</dbReference>
<comment type="caution">
    <text evidence="4">The sequence shown here is derived from an EMBL/GenBank/DDBJ whole genome shotgun (WGS) entry which is preliminary data.</text>
</comment>
<dbReference type="PANTHER" id="PTHR45228">
    <property type="entry name" value="CYCLIC DI-GMP PHOSPHODIESTERASE TM_0186-RELATED"/>
    <property type="match status" value="1"/>
</dbReference>
<dbReference type="SUPFAM" id="SSF52172">
    <property type="entry name" value="CheY-like"/>
    <property type="match status" value="1"/>
</dbReference>
<proteinExistence type="predicted"/>
<dbReference type="InterPro" id="IPR037522">
    <property type="entry name" value="HD_GYP_dom"/>
</dbReference>
<name>A0ABW4YCA3_9GAMM</name>
<dbReference type="InterPro" id="IPR011006">
    <property type="entry name" value="CheY-like_superfamily"/>
</dbReference>
<feature type="domain" description="Response regulatory" evidence="2">
    <location>
        <begin position="6"/>
        <end position="121"/>
    </location>
</feature>
<dbReference type="PROSITE" id="PS50110">
    <property type="entry name" value="RESPONSE_REGULATORY"/>
    <property type="match status" value="1"/>
</dbReference>
<evidence type="ECO:0000313" key="4">
    <source>
        <dbReference type="EMBL" id="MFD2113267.1"/>
    </source>
</evidence>
<feature type="modified residue" description="4-aspartylphosphate" evidence="1">
    <location>
        <position position="54"/>
    </location>
</feature>
<dbReference type="SMART" id="SM00448">
    <property type="entry name" value="REC"/>
    <property type="match status" value="1"/>
</dbReference>
<dbReference type="Pfam" id="PF00072">
    <property type="entry name" value="Response_reg"/>
    <property type="match status" value="1"/>
</dbReference>
<dbReference type="Gene3D" id="3.40.50.2300">
    <property type="match status" value="1"/>
</dbReference>
<keyword evidence="1" id="KW-0597">Phosphoprotein</keyword>
<evidence type="ECO:0000256" key="1">
    <source>
        <dbReference type="PROSITE-ProRule" id="PRU00169"/>
    </source>
</evidence>
<dbReference type="Proteomes" id="UP001597337">
    <property type="component" value="Unassembled WGS sequence"/>
</dbReference>
<reference evidence="5" key="1">
    <citation type="journal article" date="2019" name="Int. J. Syst. Evol. Microbiol.">
        <title>The Global Catalogue of Microorganisms (GCM) 10K type strain sequencing project: providing services to taxonomists for standard genome sequencing and annotation.</title>
        <authorList>
            <consortium name="The Broad Institute Genomics Platform"/>
            <consortium name="The Broad Institute Genome Sequencing Center for Infectious Disease"/>
            <person name="Wu L."/>
            <person name="Ma J."/>
        </authorList>
    </citation>
    <scope>NUCLEOTIDE SEQUENCE [LARGE SCALE GENOMIC DNA]</scope>
    <source>
        <strain evidence="5">KACC 12597</strain>
    </source>
</reference>
<dbReference type="PROSITE" id="PS51832">
    <property type="entry name" value="HD_GYP"/>
    <property type="match status" value="1"/>
</dbReference>
<dbReference type="PANTHER" id="PTHR45228:SF5">
    <property type="entry name" value="CYCLIC DI-GMP PHOSPHODIESTERASE VC_1348-RELATED"/>
    <property type="match status" value="1"/>
</dbReference>
<dbReference type="SMART" id="SM00471">
    <property type="entry name" value="HDc"/>
    <property type="match status" value="1"/>
</dbReference>
<feature type="domain" description="HD-GYP" evidence="3">
    <location>
        <begin position="129"/>
        <end position="326"/>
    </location>
</feature>
<evidence type="ECO:0000259" key="3">
    <source>
        <dbReference type="PROSITE" id="PS51832"/>
    </source>
</evidence>
<evidence type="ECO:0000259" key="2">
    <source>
        <dbReference type="PROSITE" id="PS50110"/>
    </source>
</evidence>
<evidence type="ECO:0000313" key="5">
    <source>
        <dbReference type="Proteomes" id="UP001597337"/>
    </source>
</evidence>
<dbReference type="InterPro" id="IPR052020">
    <property type="entry name" value="Cyclic_di-GMP/3'3'-cGAMP_PDE"/>
</dbReference>
<dbReference type="Gene3D" id="1.10.3210.10">
    <property type="entry name" value="Hypothetical protein af1432"/>
    <property type="match status" value="1"/>
</dbReference>
<organism evidence="4 5">
    <name type="scientific">Thiorhodococcus fuscus</name>
    <dbReference type="NCBI Taxonomy" id="527200"/>
    <lineage>
        <taxon>Bacteria</taxon>
        <taxon>Pseudomonadati</taxon>
        <taxon>Pseudomonadota</taxon>
        <taxon>Gammaproteobacteria</taxon>
        <taxon>Chromatiales</taxon>
        <taxon>Chromatiaceae</taxon>
        <taxon>Thiorhodococcus</taxon>
    </lineage>
</organism>
<dbReference type="InterPro" id="IPR001789">
    <property type="entry name" value="Sig_transdc_resp-reg_receiver"/>
</dbReference>
<gene>
    <name evidence="4" type="ORF">ACFSJC_15565</name>
</gene>
<keyword evidence="5" id="KW-1185">Reference proteome</keyword>
<sequence length="329" mass="36338">MTRNGPLLVVDDEPQNLAAMRQVLGNDYPLIFCRNGAEALVAVAKCRPSLILLDIQMPDMDGFEVCRTLKANPTTEAIPVIFVTGLNDVGDEAAGFDAGAVDYIIKPLSPPIVRARIRTHLSLVQASRLENSYADALSMLGEAGHYNDTDTGVHIWRMAAYASEIATACGWSQAERDDLERAAPMHDTGKIGIPGEILRKPGKLDAREWEIMKQHSRIGYEILCKSQAPLFQLAAEVALRHHEKWDGSGYPDGLAGDQIPESARIVAIADVFDALTMRRPYKDAWPSERAVETIREGAGGHFEPRLVECFMDILPRIMTAKEKWDACEE</sequence>
<dbReference type="EMBL" id="JBHUHX010000047">
    <property type="protein sequence ID" value="MFD2113267.1"/>
    <property type="molecule type" value="Genomic_DNA"/>
</dbReference>
<protein>
    <submittedName>
        <fullName evidence="4">HD domain-containing phosphohydrolase</fullName>
    </submittedName>
</protein>